<keyword evidence="2" id="KW-1185">Reference proteome</keyword>
<keyword evidence="1" id="KW-0614">Plasmid</keyword>
<dbReference type="OrthoDB" id="5472311at2"/>
<dbReference type="HOGENOM" id="CLU_060090_0_0_7"/>
<protein>
    <recommendedName>
        <fullName evidence="3">Glycosyltransferase</fullName>
    </recommendedName>
</protein>
<dbReference type="EMBL" id="AM180255">
    <property type="protein sequence ID" value="CAJ54031.1"/>
    <property type="molecule type" value="Genomic_DNA"/>
</dbReference>
<gene>
    <name evidence="1" type="ordered locus">LIC079</name>
</gene>
<dbReference type="Proteomes" id="UP000002430">
    <property type="component" value="Plasmid 3"/>
</dbReference>
<evidence type="ECO:0008006" key="3">
    <source>
        <dbReference type="Google" id="ProtNLM"/>
    </source>
</evidence>
<sequence>MCIIYFVIPRHHQAKWSNQLKKAAKGECSIEEIAPELTSGVDVWLLQTWIILSHLSDTKGYTFKIVEHGMPDAISIFHYDHAKPCYGLFNCYPIVVQADRPKVPYSGIRIIQNPAIPQTQRVHYIPLWIQPGLIPRNPLRGTTIERISIPGSAQYLPPAIHSPAFIQRLKDINIKLHVMNAGNWMDYSNTDLILAWRPKVSKYVLNTKPPSKLFNAWHANTPALLGAEPAYQALRKHPDDYFEVQSTNDIIQYIQRMKQHPEEYTRILNHYKIQANTFTRQHIIDKWFSLFNIAQQAKQISTKATLKKLSSYAYRKTYNQLLKHIKIWDD</sequence>
<reference evidence="1 2" key="1">
    <citation type="submission" date="2005-11" db="EMBL/GenBank/DDBJ databases">
        <title>The complete genome sequence of Lawsonia intracellularis: the causative agent of proliferative enteropathy.</title>
        <authorList>
            <person name="Kaur K."/>
            <person name="Zhang Q."/>
            <person name="Beckler D."/>
            <person name="Munir S."/>
            <person name="Li L."/>
            <person name="Kinsley K."/>
            <person name="Herron L."/>
            <person name="Peterson A."/>
            <person name="May B."/>
            <person name="Singh S."/>
            <person name="Gebhart C."/>
            <person name="Kapur V."/>
        </authorList>
    </citation>
    <scope>NUCLEOTIDE SEQUENCE [LARGE SCALE GENOMIC DNA]</scope>
    <source>
        <strain evidence="1 2">PHE/MN1-00</strain>
        <plasmid evidence="2">pLaw3</plasmid>
    </source>
</reference>
<dbReference type="RefSeq" id="WP_011527398.1">
    <property type="nucleotide sequence ID" value="NC_008014.1"/>
</dbReference>
<organism evidence="1 2">
    <name type="scientific">Lawsonia intracellularis (strain PHE/MN1-00)</name>
    <dbReference type="NCBI Taxonomy" id="363253"/>
    <lineage>
        <taxon>Bacteria</taxon>
        <taxon>Pseudomonadati</taxon>
        <taxon>Thermodesulfobacteriota</taxon>
        <taxon>Desulfovibrionia</taxon>
        <taxon>Desulfovibrionales</taxon>
        <taxon>Desulfovibrionaceae</taxon>
        <taxon>Lawsonia</taxon>
    </lineage>
</organism>
<evidence type="ECO:0000313" key="2">
    <source>
        <dbReference type="Proteomes" id="UP000002430"/>
    </source>
</evidence>
<dbReference type="AlphaFoldDB" id="Q1MNQ2"/>
<proteinExistence type="predicted"/>
<name>Q1MNQ2_LAWIP</name>
<evidence type="ECO:0000313" key="1">
    <source>
        <dbReference type="EMBL" id="CAJ54031.1"/>
    </source>
</evidence>
<accession>Q1MNQ2</accession>
<dbReference type="KEGG" id="lip:LIC079"/>
<geneLocation type="plasmid" evidence="2">
    <name>pLaw3</name>
</geneLocation>